<keyword evidence="1" id="KW-1133">Transmembrane helix</keyword>
<reference evidence="3" key="1">
    <citation type="journal article" date="2014" name="Int. J. Syst. Evol. Microbiol.">
        <title>Complete genome sequence of Corynebacterium casei LMG S-19264T (=DSM 44701T), isolated from a smear-ripened cheese.</title>
        <authorList>
            <consortium name="US DOE Joint Genome Institute (JGI-PGF)"/>
            <person name="Walter F."/>
            <person name="Albersmeier A."/>
            <person name="Kalinowski J."/>
            <person name="Ruckert C."/>
        </authorList>
    </citation>
    <scope>NUCLEOTIDE SEQUENCE</scope>
    <source>
        <strain evidence="3">KCTC 23077</strain>
    </source>
</reference>
<dbReference type="Gene3D" id="1.10.287.70">
    <property type="match status" value="1"/>
</dbReference>
<feature type="transmembrane region" description="Helical" evidence="1">
    <location>
        <begin position="134"/>
        <end position="154"/>
    </location>
</feature>
<gene>
    <name evidence="3" type="ORF">GCM10007067_25620</name>
</gene>
<proteinExistence type="predicted"/>
<dbReference type="AlphaFoldDB" id="A0A918W9W9"/>
<feature type="domain" description="Potassium channel" evidence="2">
    <location>
        <begin position="234"/>
        <end position="309"/>
    </location>
</feature>
<sequence length="320" mass="34389">MAAPRPQPQQERQAVAANEIALRLRAQVSIAGLLRPTAGAACFASGPVDSPFALSRGAARGRQEACGALYGFASTVCVHRRHAKLGLRPRPRVMSLTGFLPSFARAREHPSALLLAAQLVSLLLYPLVDGTNTGRVLLGAVSLTVVPLAVWVVRRSAATNWIAWTLALPAIGLSAAGILLQRPDLIAWASLLESALYFYAAASLIAYMLHDHNVTTDELFAAGATFTLLAWGFAYAYYVCQFWYPGSFTGVTAPERSRVWIELLFLSFSTLSGVGNGDIVPLLPQARVLVMLEQVAGVGYIAVAVSRLIGMSVSRQRDRE</sequence>
<dbReference type="EMBL" id="BMYD01000004">
    <property type="protein sequence ID" value="GHA86443.1"/>
    <property type="molecule type" value="Genomic_DNA"/>
</dbReference>
<comment type="caution">
    <text evidence="3">The sequence shown here is derived from an EMBL/GenBank/DDBJ whole genome shotgun (WGS) entry which is preliminary data.</text>
</comment>
<feature type="transmembrane region" description="Helical" evidence="1">
    <location>
        <begin position="288"/>
        <end position="309"/>
    </location>
</feature>
<keyword evidence="4" id="KW-1185">Reference proteome</keyword>
<accession>A0A918W9W9</accession>
<keyword evidence="1" id="KW-0472">Membrane</keyword>
<dbReference type="Proteomes" id="UP000646426">
    <property type="component" value="Unassembled WGS sequence"/>
</dbReference>
<feature type="transmembrane region" description="Helical" evidence="1">
    <location>
        <begin position="186"/>
        <end position="207"/>
    </location>
</feature>
<dbReference type="InterPro" id="IPR013099">
    <property type="entry name" value="K_chnl_dom"/>
</dbReference>
<dbReference type="SUPFAM" id="SSF81324">
    <property type="entry name" value="Voltage-gated potassium channels"/>
    <property type="match status" value="1"/>
</dbReference>
<dbReference type="Pfam" id="PF07885">
    <property type="entry name" value="Ion_trans_2"/>
    <property type="match status" value="1"/>
</dbReference>
<evidence type="ECO:0000313" key="4">
    <source>
        <dbReference type="Proteomes" id="UP000646426"/>
    </source>
</evidence>
<organism evidence="3 4">
    <name type="scientific">Cognatilysobacter bugurensis</name>
    <dbReference type="NCBI Taxonomy" id="543356"/>
    <lineage>
        <taxon>Bacteria</taxon>
        <taxon>Pseudomonadati</taxon>
        <taxon>Pseudomonadota</taxon>
        <taxon>Gammaproteobacteria</taxon>
        <taxon>Lysobacterales</taxon>
        <taxon>Lysobacteraceae</taxon>
        <taxon>Cognatilysobacter</taxon>
    </lineage>
</organism>
<keyword evidence="1" id="KW-0812">Transmembrane</keyword>
<evidence type="ECO:0000313" key="3">
    <source>
        <dbReference type="EMBL" id="GHA86443.1"/>
    </source>
</evidence>
<feature type="transmembrane region" description="Helical" evidence="1">
    <location>
        <begin position="219"/>
        <end position="238"/>
    </location>
</feature>
<evidence type="ECO:0000259" key="2">
    <source>
        <dbReference type="Pfam" id="PF07885"/>
    </source>
</evidence>
<evidence type="ECO:0000256" key="1">
    <source>
        <dbReference type="SAM" id="Phobius"/>
    </source>
</evidence>
<name>A0A918W9W9_9GAMM</name>
<feature type="transmembrane region" description="Helical" evidence="1">
    <location>
        <begin position="161"/>
        <end position="180"/>
    </location>
</feature>
<protein>
    <recommendedName>
        <fullName evidence="2">Potassium channel domain-containing protein</fullName>
    </recommendedName>
</protein>
<reference evidence="3" key="2">
    <citation type="submission" date="2020-09" db="EMBL/GenBank/DDBJ databases">
        <authorList>
            <person name="Sun Q."/>
            <person name="Kim S."/>
        </authorList>
    </citation>
    <scope>NUCLEOTIDE SEQUENCE</scope>
    <source>
        <strain evidence="3">KCTC 23077</strain>
    </source>
</reference>